<reference evidence="1 2" key="1">
    <citation type="submission" date="2022-04" db="EMBL/GenBank/DDBJ databases">
        <authorList>
            <person name="Huq M.A."/>
        </authorList>
    </citation>
    <scope>NUCLEOTIDE SEQUENCE [LARGE SCALE GENOMIC DNA]</scope>
    <source>
        <strain evidence="1 2">MAH-33</strain>
    </source>
</reference>
<protein>
    <submittedName>
        <fullName evidence="1">Uncharacterized protein</fullName>
    </submittedName>
</protein>
<organism evidence="1 2">
    <name type="scientific">Sphingobium agri</name>
    <dbReference type="NCBI Taxonomy" id="2933566"/>
    <lineage>
        <taxon>Bacteria</taxon>
        <taxon>Pseudomonadati</taxon>
        <taxon>Pseudomonadota</taxon>
        <taxon>Alphaproteobacteria</taxon>
        <taxon>Sphingomonadales</taxon>
        <taxon>Sphingomonadaceae</taxon>
        <taxon>Sphingobium</taxon>
    </lineage>
</organism>
<accession>A0ABT0DXC4</accession>
<evidence type="ECO:0000313" key="1">
    <source>
        <dbReference type="EMBL" id="MCK0531778.1"/>
    </source>
</evidence>
<dbReference type="EMBL" id="JALKHS010000006">
    <property type="protein sequence ID" value="MCK0531778.1"/>
    <property type="molecule type" value="Genomic_DNA"/>
</dbReference>
<proteinExistence type="predicted"/>
<sequence length="119" mass="12893">MPALPSDIAAALRPRMVVSSQDATIKTRFPSARDGSDDPAEGFFDSAADATTALAQRVALLGVTRRRFVVTVNDMIEITPGTVPTHRVIDAEQGLDASMLLSRLEVDLEQETTQLEYFG</sequence>
<keyword evidence="2" id="KW-1185">Reference proteome</keyword>
<dbReference type="Proteomes" id="UP001203512">
    <property type="component" value="Unassembled WGS sequence"/>
</dbReference>
<comment type="caution">
    <text evidence="1">The sequence shown here is derived from an EMBL/GenBank/DDBJ whole genome shotgun (WGS) entry which is preliminary data.</text>
</comment>
<name>A0ABT0DXC4_9SPHN</name>
<evidence type="ECO:0000313" key="2">
    <source>
        <dbReference type="Proteomes" id="UP001203512"/>
    </source>
</evidence>
<gene>
    <name evidence="1" type="ORF">MU848_09325</name>
</gene>
<dbReference type="RefSeq" id="WP_247231358.1">
    <property type="nucleotide sequence ID" value="NZ_JALKHS010000006.1"/>
</dbReference>